<feature type="domain" description="Pseudouridine synthase II N-terminal" evidence="7">
    <location>
        <begin position="61"/>
        <end position="198"/>
    </location>
</feature>
<dbReference type="Pfam" id="PF01509">
    <property type="entry name" value="TruB_N"/>
    <property type="match status" value="1"/>
</dbReference>
<evidence type="ECO:0000256" key="4">
    <source>
        <dbReference type="ARBA" id="ARBA00022694"/>
    </source>
</evidence>
<dbReference type="HAMAP" id="MF_01080">
    <property type="entry name" value="TruB_bact"/>
    <property type="match status" value="1"/>
</dbReference>
<dbReference type="NCBIfam" id="TIGR00431">
    <property type="entry name" value="TruB"/>
    <property type="match status" value="1"/>
</dbReference>
<dbReference type="GO" id="GO:0160148">
    <property type="term" value="F:tRNA pseudouridine(55) synthase activity"/>
    <property type="evidence" value="ECO:0007669"/>
    <property type="project" value="UniProtKB-EC"/>
</dbReference>
<dbReference type="PANTHER" id="PTHR13767">
    <property type="entry name" value="TRNA-PSEUDOURIDINE SYNTHASE"/>
    <property type="match status" value="1"/>
</dbReference>
<dbReference type="AlphaFoldDB" id="D8PT80"/>
<dbReference type="STRING" id="578458.D8PT80"/>
<dbReference type="VEuPathDB" id="FungiDB:SCHCODRAFT_02605042"/>
<proteinExistence type="inferred from homology"/>
<dbReference type="InterPro" id="IPR002501">
    <property type="entry name" value="PsdUridine_synth_N"/>
</dbReference>
<evidence type="ECO:0000256" key="2">
    <source>
        <dbReference type="ARBA" id="ARBA00008999"/>
    </source>
</evidence>
<dbReference type="EC" id="5.4.99.25" evidence="3"/>
<dbReference type="InterPro" id="IPR020103">
    <property type="entry name" value="PsdUridine_synth_cat_dom_sf"/>
</dbReference>
<organism evidence="9">
    <name type="scientific">Schizophyllum commune (strain H4-8 / FGSC 9210)</name>
    <name type="common">Split gill fungus</name>
    <dbReference type="NCBI Taxonomy" id="578458"/>
    <lineage>
        <taxon>Eukaryota</taxon>
        <taxon>Fungi</taxon>
        <taxon>Dikarya</taxon>
        <taxon>Basidiomycota</taxon>
        <taxon>Agaricomycotina</taxon>
        <taxon>Agaricomycetes</taxon>
        <taxon>Agaricomycetidae</taxon>
        <taxon>Agaricales</taxon>
        <taxon>Schizophyllaceae</taxon>
        <taxon>Schizophyllum</taxon>
    </lineage>
</organism>
<evidence type="ECO:0000259" key="7">
    <source>
        <dbReference type="Pfam" id="PF01509"/>
    </source>
</evidence>
<dbReference type="EMBL" id="GL377303">
    <property type="protein sequence ID" value="EFJ00466.1"/>
    <property type="molecule type" value="Genomic_DNA"/>
</dbReference>
<evidence type="ECO:0000256" key="6">
    <source>
        <dbReference type="SAM" id="MobiDB-lite"/>
    </source>
</evidence>
<dbReference type="GO" id="GO:0006400">
    <property type="term" value="P:tRNA modification"/>
    <property type="evidence" value="ECO:0007669"/>
    <property type="project" value="TreeGrafter"/>
</dbReference>
<reference evidence="8 9" key="1">
    <citation type="journal article" date="2010" name="Nat. Biotechnol.">
        <title>Genome sequence of the model mushroom Schizophyllum commune.</title>
        <authorList>
            <person name="Ohm R.A."/>
            <person name="de Jong J.F."/>
            <person name="Lugones L.G."/>
            <person name="Aerts A."/>
            <person name="Kothe E."/>
            <person name="Stajich J.E."/>
            <person name="de Vries R.P."/>
            <person name="Record E."/>
            <person name="Levasseur A."/>
            <person name="Baker S.E."/>
            <person name="Bartholomew K.A."/>
            <person name="Coutinho P.M."/>
            <person name="Erdmann S."/>
            <person name="Fowler T.J."/>
            <person name="Gathman A.C."/>
            <person name="Lombard V."/>
            <person name="Henrissat B."/>
            <person name="Knabe N."/>
            <person name="Kuees U."/>
            <person name="Lilly W.W."/>
            <person name="Lindquist E."/>
            <person name="Lucas S."/>
            <person name="Magnuson J.K."/>
            <person name="Piumi F."/>
            <person name="Raudaskoski M."/>
            <person name="Salamov A."/>
            <person name="Schmutz J."/>
            <person name="Schwarze F.W.M.R."/>
            <person name="vanKuyk P.A."/>
            <person name="Horton J.S."/>
            <person name="Grigoriev I.V."/>
            <person name="Woesten H.A.B."/>
        </authorList>
    </citation>
    <scope>NUCLEOTIDE SEQUENCE [LARGE SCALE GENOMIC DNA]</scope>
    <source>
        <strain evidence="9">H4-8 / FGSC 9210</strain>
    </source>
</reference>
<dbReference type="InterPro" id="IPR014780">
    <property type="entry name" value="tRNA_psdUridine_synth_TruB"/>
</dbReference>
<evidence type="ECO:0000256" key="3">
    <source>
        <dbReference type="ARBA" id="ARBA00012787"/>
    </source>
</evidence>
<sequence length="397" mass="42724">MPKVATNAYPVSGLFAIAKPSGPTSMSLLNDLQPLIATSKLFVSEDKIKELKKNKKPSSKKYRQAVKIGQGGTLDPLADGVLVVGIGKGTKKLNEFLLCSKEYRTTALLGCETDTYDSEGSQVRQAHWRHVTREAVEAAIPQFVGEILQTPPIFSALKMEGKPLYEYARNGIPLPRPIEARKVTVHSLEVDEWLGSKHAFKLPEKRLTDAEREKLEAALRGIQPDAKVQDEPEPAAAEPKDTLEHPTAFSLKMTVSSGTYVRTIVHDLAHAVGSAGHVVVLTRTRQGRFKLGDSVASRTTPGAPKETAEASSSAATEGAADDAPSTAEEPSTSTVEGAAQNAAPAAATSDATLEPSPTTVAIPWTIFERAIKGEDGPPDAEGWREWEREVMAKMEVV</sequence>
<feature type="compositionally biased region" description="Low complexity" evidence="6">
    <location>
        <begin position="309"/>
        <end position="323"/>
    </location>
</feature>
<keyword evidence="4" id="KW-0819">tRNA processing</keyword>
<dbReference type="OMA" id="PWRHVTK"/>
<accession>D8PT80</accession>
<gene>
    <name evidence="8" type="ORF">SCHCODRAFT_66171</name>
</gene>
<comment type="catalytic activity">
    <reaction evidence="1">
        <text>a uridine in mRNA = a pseudouridine in mRNA</text>
        <dbReference type="Rhea" id="RHEA:56644"/>
        <dbReference type="Rhea" id="RHEA-COMP:14658"/>
        <dbReference type="Rhea" id="RHEA-COMP:14659"/>
        <dbReference type="ChEBI" id="CHEBI:65314"/>
        <dbReference type="ChEBI" id="CHEBI:65315"/>
    </reaction>
</comment>
<dbReference type="Proteomes" id="UP000007431">
    <property type="component" value="Unassembled WGS sequence"/>
</dbReference>
<feature type="region of interest" description="Disordered" evidence="6">
    <location>
        <begin position="292"/>
        <end position="357"/>
    </location>
</feature>
<dbReference type="Gene3D" id="3.30.2350.10">
    <property type="entry name" value="Pseudouridine synthase"/>
    <property type="match status" value="1"/>
</dbReference>
<name>D8PT80_SCHCM</name>
<dbReference type="GO" id="GO:0003723">
    <property type="term" value="F:RNA binding"/>
    <property type="evidence" value="ECO:0007669"/>
    <property type="project" value="InterPro"/>
</dbReference>
<dbReference type="FunCoup" id="D8PT80">
    <property type="interactions" value="387"/>
</dbReference>
<keyword evidence="9" id="KW-1185">Reference proteome</keyword>
<dbReference type="GO" id="GO:1990481">
    <property type="term" value="P:mRNA pseudouridine synthesis"/>
    <property type="evidence" value="ECO:0007669"/>
    <property type="project" value="TreeGrafter"/>
</dbReference>
<dbReference type="PANTHER" id="PTHR13767:SF2">
    <property type="entry name" value="PSEUDOURIDYLATE SYNTHASE TRUB1"/>
    <property type="match status" value="1"/>
</dbReference>
<evidence type="ECO:0000256" key="1">
    <source>
        <dbReference type="ARBA" id="ARBA00001166"/>
    </source>
</evidence>
<evidence type="ECO:0000256" key="5">
    <source>
        <dbReference type="ARBA" id="ARBA00023235"/>
    </source>
</evidence>
<evidence type="ECO:0000313" key="8">
    <source>
        <dbReference type="EMBL" id="EFJ00466.1"/>
    </source>
</evidence>
<feature type="region of interest" description="Disordered" evidence="6">
    <location>
        <begin position="220"/>
        <end position="245"/>
    </location>
</feature>
<comment type="similarity">
    <text evidence="2">Belongs to the pseudouridine synthase TruB family.</text>
</comment>
<feature type="compositionally biased region" description="Low complexity" evidence="6">
    <location>
        <begin position="338"/>
        <end position="351"/>
    </location>
</feature>
<dbReference type="HOGENOM" id="CLU_032087_4_2_1"/>
<evidence type="ECO:0000313" key="9">
    <source>
        <dbReference type="Proteomes" id="UP000007431"/>
    </source>
</evidence>
<dbReference type="eggNOG" id="KOG2529">
    <property type="taxonomic scope" value="Eukaryota"/>
</dbReference>
<dbReference type="SUPFAM" id="SSF55120">
    <property type="entry name" value="Pseudouridine synthase"/>
    <property type="match status" value="1"/>
</dbReference>
<dbReference type="InParanoid" id="D8PT80"/>
<dbReference type="GO" id="GO:0005634">
    <property type="term" value="C:nucleus"/>
    <property type="evidence" value="ECO:0007669"/>
    <property type="project" value="TreeGrafter"/>
</dbReference>
<protein>
    <recommendedName>
        <fullName evidence="3">tRNA pseudouridine(55) synthase</fullName>
        <ecNumber evidence="3">5.4.99.25</ecNumber>
    </recommendedName>
</protein>
<keyword evidence="5" id="KW-0413">Isomerase</keyword>